<feature type="region of interest" description="Disordered" evidence="1">
    <location>
        <begin position="1"/>
        <end position="23"/>
    </location>
</feature>
<dbReference type="EMBL" id="CP150850">
    <property type="protein sequence ID" value="WZW56436.1"/>
    <property type="molecule type" value="Genomic_DNA"/>
</dbReference>
<gene>
    <name evidence="2" type="ORF">WN985_28240</name>
</gene>
<protein>
    <submittedName>
        <fullName evidence="2">Uncharacterized protein</fullName>
    </submittedName>
</protein>
<dbReference type="RefSeq" id="WP_157776438.1">
    <property type="nucleotide sequence ID" value="NZ_CP150850.1"/>
</dbReference>
<dbReference type="Proteomes" id="UP001484179">
    <property type="component" value="Chromosome 2"/>
</dbReference>
<keyword evidence="3" id="KW-1185">Reference proteome</keyword>
<evidence type="ECO:0000313" key="2">
    <source>
        <dbReference type="EMBL" id="WZW56436.1"/>
    </source>
</evidence>
<organism evidence="2 3">
    <name type="scientific">Burkholderia pyrrocinia</name>
    <name type="common">Pseudomonas pyrrocinia</name>
    <dbReference type="NCBI Taxonomy" id="60550"/>
    <lineage>
        <taxon>Bacteria</taxon>
        <taxon>Pseudomonadati</taxon>
        <taxon>Pseudomonadota</taxon>
        <taxon>Betaproteobacteria</taxon>
        <taxon>Burkholderiales</taxon>
        <taxon>Burkholderiaceae</taxon>
        <taxon>Burkholderia</taxon>
        <taxon>Burkholderia cepacia complex</taxon>
    </lineage>
</organism>
<evidence type="ECO:0000313" key="3">
    <source>
        <dbReference type="Proteomes" id="UP001484179"/>
    </source>
</evidence>
<name>A0ABZ3BN46_BURPY</name>
<accession>A0ABZ3BN46</accession>
<sequence>MLKPLDLQEWSQRDRGHAGTCDPYLNRYDEAGSDFYKQEINDESQ</sequence>
<proteinExistence type="predicted"/>
<evidence type="ECO:0000256" key="1">
    <source>
        <dbReference type="SAM" id="MobiDB-lite"/>
    </source>
</evidence>
<reference evidence="2 3" key="1">
    <citation type="submission" date="2024-04" db="EMBL/GenBank/DDBJ databases">
        <title>Biological Control Activity of Plant Growth Promoting Rhizobacteria Burkholderia pyrrocinia BX1 against Tobacco black shank Introduction Tobacco black shank (TBS) caused by the oomycete Phytophthora. nicotianae (P. nicotianae) has become a destructive soil.</title>
        <authorList>
            <person name="Liu X."/>
            <person name="Shu C."/>
        </authorList>
    </citation>
    <scope>NUCLEOTIDE SEQUENCE [LARGE SCALE GENOMIC DNA]</scope>
    <source>
        <strain evidence="2 3">BX1</strain>
    </source>
</reference>